<dbReference type="SUPFAM" id="SSF53335">
    <property type="entry name" value="S-adenosyl-L-methionine-dependent methyltransferases"/>
    <property type="match status" value="1"/>
</dbReference>
<dbReference type="OrthoDB" id="194386at2759"/>
<reference evidence="1" key="1">
    <citation type="submission" date="2021-12" db="EMBL/GenBank/DDBJ databases">
        <authorList>
            <person name="Martin H S."/>
        </authorList>
    </citation>
    <scope>NUCLEOTIDE SEQUENCE</scope>
</reference>
<organism evidence="1 2">
    <name type="scientific">Brenthis ino</name>
    <name type="common">lesser marbled fritillary</name>
    <dbReference type="NCBI Taxonomy" id="405034"/>
    <lineage>
        <taxon>Eukaryota</taxon>
        <taxon>Metazoa</taxon>
        <taxon>Ecdysozoa</taxon>
        <taxon>Arthropoda</taxon>
        <taxon>Hexapoda</taxon>
        <taxon>Insecta</taxon>
        <taxon>Pterygota</taxon>
        <taxon>Neoptera</taxon>
        <taxon>Endopterygota</taxon>
        <taxon>Lepidoptera</taxon>
        <taxon>Glossata</taxon>
        <taxon>Ditrysia</taxon>
        <taxon>Papilionoidea</taxon>
        <taxon>Nymphalidae</taxon>
        <taxon>Heliconiinae</taxon>
        <taxon>Argynnini</taxon>
        <taxon>Brenthis</taxon>
    </lineage>
</organism>
<sequence length="297" mass="34186">MCDANNELIMKLVLNFFKSSHIDLKPEDIKLMTWTNQETFLNQTIHSSLFKKYPINLNFCRLFFKNLIQTLDQADQEVHDDMYTFICSTMKNCDENGFNYHHYVINNNLSDIITIKETRNMVINGTTGLKTWEAALMLSDWSLCNKQLFSNKKILELGSGVGFTGITIAKHCQIKSIIMSDCHAEVLKTIHENIQINFPNAISEERSNATMYKSDTKMIGTLMLDWNEINDLSTCLIPDIIIGADIVYDPSILQALLNVFEFFYKRNNSINIYIASVIRNKDTFNKFVMILGKSNIL</sequence>
<evidence type="ECO:0000313" key="1">
    <source>
        <dbReference type="EMBL" id="CAH0721791.1"/>
    </source>
</evidence>
<dbReference type="InterPro" id="IPR019410">
    <property type="entry name" value="Methyltransf_16"/>
</dbReference>
<evidence type="ECO:0000313" key="2">
    <source>
        <dbReference type="Proteomes" id="UP000838878"/>
    </source>
</evidence>
<keyword evidence="2" id="KW-1185">Reference proteome</keyword>
<gene>
    <name evidence="1" type="ORF">BINO364_LOCUS7844</name>
</gene>
<dbReference type="AlphaFoldDB" id="A0A8J9UK53"/>
<protein>
    <recommendedName>
        <fullName evidence="3">FAM86 N-terminal domain-containing protein</fullName>
    </recommendedName>
</protein>
<dbReference type="PANTHER" id="PTHR14614:SF130">
    <property type="entry name" value="PROTEIN-LYSINE N-METHYLTRANSFERASE EEF2KMT"/>
    <property type="match status" value="1"/>
</dbReference>
<dbReference type="GO" id="GO:0032991">
    <property type="term" value="C:protein-containing complex"/>
    <property type="evidence" value="ECO:0007669"/>
    <property type="project" value="TreeGrafter"/>
</dbReference>
<name>A0A8J9UK53_9NEOP</name>
<evidence type="ECO:0008006" key="3">
    <source>
        <dbReference type="Google" id="ProtNLM"/>
    </source>
</evidence>
<dbReference type="Pfam" id="PF10294">
    <property type="entry name" value="Methyltransf_16"/>
    <property type="match status" value="1"/>
</dbReference>
<proteinExistence type="predicted"/>
<accession>A0A8J9UK53</accession>
<dbReference type="Gene3D" id="3.40.50.150">
    <property type="entry name" value="Vaccinia Virus protein VP39"/>
    <property type="match status" value="1"/>
</dbReference>
<dbReference type="Proteomes" id="UP000838878">
    <property type="component" value="Chromosome 3"/>
</dbReference>
<dbReference type="InterPro" id="IPR029063">
    <property type="entry name" value="SAM-dependent_MTases_sf"/>
</dbReference>
<feature type="non-terminal residue" evidence="1">
    <location>
        <position position="297"/>
    </location>
</feature>
<dbReference type="EMBL" id="OV170223">
    <property type="protein sequence ID" value="CAH0721791.1"/>
    <property type="molecule type" value="Genomic_DNA"/>
</dbReference>
<dbReference type="PANTHER" id="PTHR14614">
    <property type="entry name" value="HEPATOCELLULAR CARCINOMA-ASSOCIATED ANTIGEN"/>
    <property type="match status" value="1"/>
</dbReference>